<keyword evidence="5" id="KW-0175">Coiled coil</keyword>
<dbReference type="AlphaFoldDB" id="D0BKD4"/>
<gene>
    <name evidence="5" type="primary">rqcH</name>
    <name evidence="7" type="ORF">HMPREF0446_00419</name>
</gene>
<keyword evidence="8" id="KW-1185">Reference proteome</keyword>
<evidence type="ECO:0000256" key="2">
    <source>
        <dbReference type="ARBA" id="ARBA00022730"/>
    </source>
</evidence>
<dbReference type="GO" id="GO:1990112">
    <property type="term" value="C:RQC complex"/>
    <property type="evidence" value="ECO:0007669"/>
    <property type="project" value="TreeGrafter"/>
</dbReference>
<dbReference type="RefSeq" id="WP_006702693.1">
    <property type="nucleotide sequence ID" value="NZ_KI391971.1"/>
</dbReference>
<sequence>MTFDGLFTKWMTDEVSKEIIGGRISKIHQPLPYEIQLTIRSNRKNYLLLLCAHPMMARFQFITEKGDNPEIAPNFCMILRKYLEGAIIQDFTQVGADRIIHLDVDTRDELGDEAKWRLTLEMMGKHSNVFLVDRRNQQIIDCLKRIPLSQNTYRTLQPGATYQLPPHQTKMNPFEMTLFELDARLTKGLGEDSLAKSLMSLVQGMSTLTANEIVERSMMFDETIAESLWKFLEQNNEKPTPTLAKLSNGKSYFTVCPYYSFQNAENQSFETLSELLTAYYVHKVQEEKIQQLAGNLLQMLKSELKKNREKLVKFEEDLQKSEKAEQYRIKGELLNTCLYQIEKGQTEIQVENYYDNNELLTIQLSTWLTPSQNAQAYFKKYQKLRNSIEHIEKQQEVTHQEIQYLEQVLYQIEEADVQNLEIIREELVASGYLKRSAMKKGKQKIKPSKPYVFYSNDGTRILVGRNNLQNDTLTLKQAKKEYLWLHAQNIPGSHVIVESANPTDETIGQAAMLAAYYSKYRHSATVPVDYVSVSKIRKPNGAKPGFVVYEGQQNTYITPDEAVIQQIRENKPKE</sequence>
<dbReference type="PANTHER" id="PTHR15239:SF6">
    <property type="entry name" value="RIBOSOME QUALITY CONTROL COMPLEX SUBUNIT NEMF"/>
    <property type="match status" value="1"/>
</dbReference>
<evidence type="ECO:0000313" key="7">
    <source>
        <dbReference type="EMBL" id="EEW93537.1"/>
    </source>
</evidence>
<feature type="domain" description="NFACT RNA-binding" evidence="6">
    <location>
        <begin position="449"/>
        <end position="541"/>
    </location>
</feature>
<dbReference type="Gene3D" id="2.30.310.10">
    <property type="entry name" value="ibrinogen binding protein from staphylococcus aureus domain"/>
    <property type="match status" value="1"/>
</dbReference>
<protein>
    <recommendedName>
        <fullName evidence="5">Rqc2 homolog RqcH</fullName>
        <shortName evidence="5">RqcH</shortName>
    </recommendedName>
</protein>
<proteinExistence type="inferred from homology"/>
<dbReference type="STRING" id="626369.HMPREF0446_00419"/>
<comment type="subunit">
    <text evidence="5">Associates with stalled 50S ribosomal subunits. Binds to RqcP.</text>
</comment>
<dbReference type="InterPro" id="IPR051608">
    <property type="entry name" value="RQC_Subunit_NEMF"/>
</dbReference>
<dbReference type="GO" id="GO:0072344">
    <property type="term" value="P:rescue of stalled ribosome"/>
    <property type="evidence" value="ECO:0007669"/>
    <property type="project" value="UniProtKB-UniRule"/>
</dbReference>
<keyword evidence="2 5" id="KW-0699">rRNA-binding</keyword>
<dbReference type="FunFam" id="2.30.310.10:FF:000004">
    <property type="entry name" value="Fibronectin-binding protein A"/>
    <property type="match status" value="1"/>
</dbReference>
<dbReference type="HAMAP" id="MF_00844_B">
    <property type="entry name" value="RqcH_B"/>
    <property type="match status" value="1"/>
</dbReference>
<keyword evidence="4 5" id="KW-0648">Protein biosynthesis</keyword>
<dbReference type="InterPro" id="IPR043682">
    <property type="entry name" value="RqcH_bacterial"/>
</dbReference>
<comment type="function">
    <text evidence="5">Key component of the ribosome quality control system (RQC), a ribosome-associated complex that mediates the extraction of incompletely synthesized nascent chains from stalled ribosomes and their subsequent degradation. RqcH recruits Ala-charged tRNA, and with RqcP directs the elongation of stalled nascent chains on 50S ribosomal subunits, leading to non-templated C-terminal alanine extensions (Ala tail). The Ala tail promotes nascent chain degradation. May add between 1 and at least 8 Ala residues. Binds to stalled 50S ribosomal subunits.</text>
</comment>
<dbReference type="eggNOG" id="COG1293">
    <property type="taxonomic scope" value="Bacteria"/>
</dbReference>
<dbReference type="GO" id="GO:0019843">
    <property type="term" value="F:rRNA binding"/>
    <property type="evidence" value="ECO:0007669"/>
    <property type="project" value="UniProtKB-UniRule"/>
</dbReference>
<evidence type="ECO:0000256" key="3">
    <source>
        <dbReference type="ARBA" id="ARBA00022884"/>
    </source>
</evidence>
<evidence type="ECO:0000256" key="1">
    <source>
        <dbReference type="ARBA" id="ARBA00022555"/>
    </source>
</evidence>
<dbReference type="OrthoDB" id="9766163at2"/>
<dbReference type="GO" id="GO:0043023">
    <property type="term" value="F:ribosomal large subunit binding"/>
    <property type="evidence" value="ECO:0007669"/>
    <property type="project" value="UniProtKB-UniRule"/>
</dbReference>
<organism evidence="7 8">
    <name type="scientific">Granulicatella elegans ATCC 700633</name>
    <dbReference type="NCBI Taxonomy" id="626369"/>
    <lineage>
        <taxon>Bacteria</taxon>
        <taxon>Bacillati</taxon>
        <taxon>Bacillota</taxon>
        <taxon>Bacilli</taxon>
        <taxon>Lactobacillales</taxon>
        <taxon>Carnobacteriaceae</taxon>
        <taxon>Granulicatella</taxon>
    </lineage>
</organism>
<keyword evidence="3 5" id="KW-0694">RNA-binding</keyword>
<name>D0BKD4_9LACT</name>
<dbReference type="PANTHER" id="PTHR15239">
    <property type="entry name" value="NUCLEAR EXPORT MEDIATOR FACTOR NEMF"/>
    <property type="match status" value="1"/>
</dbReference>
<dbReference type="HOGENOM" id="CLU_022481_2_1_9"/>
<dbReference type="GO" id="GO:0000049">
    <property type="term" value="F:tRNA binding"/>
    <property type="evidence" value="ECO:0007669"/>
    <property type="project" value="UniProtKB-UniRule"/>
</dbReference>
<comment type="similarity">
    <text evidence="5">Belongs to the NEMF family.</text>
</comment>
<evidence type="ECO:0000256" key="4">
    <source>
        <dbReference type="ARBA" id="ARBA00022917"/>
    </source>
</evidence>
<keyword evidence="1 5" id="KW-0820">tRNA-binding</keyword>
<feature type="coiled-coil region" evidence="5">
    <location>
        <begin position="297"/>
        <end position="324"/>
    </location>
</feature>
<dbReference type="EMBL" id="ACRF02000013">
    <property type="protein sequence ID" value="EEW93537.1"/>
    <property type="molecule type" value="Genomic_DNA"/>
</dbReference>
<reference evidence="7" key="1">
    <citation type="submission" date="2009-09" db="EMBL/GenBank/DDBJ databases">
        <authorList>
            <consortium name="The Broad Institute Genome Sequencing Platform"/>
            <person name="Ward D."/>
            <person name="Feldgarden M."/>
            <person name="Earl A."/>
            <person name="Young S.K."/>
            <person name="Zeng Q."/>
            <person name="Koehrsen M."/>
            <person name="Alvarado L."/>
            <person name="Berlin A."/>
            <person name="Bochicchio J."/>
            <person name="Borenstein D."/>
            <person name="Chapman S.B."/>
            <person name="Chen Z."/>
            <person name="Engels R."/>
            <person name="Freedman E."/>
            <person name="Gellesch M."/>
            <person name="Goldberg J."/>
            <person name="Griggs A."/>
            <person name="Gujja S."/>
            <person name="Heilman E."/>
            <person name="Heiman D."/>
            <person name="Hepburn T."/>
            <person name="Howarth C."/>
            <person name="Jen D."/>
            <person name="Larson L."/>
            <person name="Lewis B."/>
            <person name="Mehta T."/>
            <person name="Park D."/>
            <person name="Pearson M."/>
            <person name="Roberts A."/>
            <person name="Saif S."/>
            <person name="Shea T."/>
            <person name="Shenoy N."/>
            <person name="Sisk P."/>
            <person name="Stolte C."/>
            <person name="Sykes S."/>
            <person name="Thomson T."/>
            <person name="Walk T."/>
            <person name="White J."/>
            <person name="Yandava C."/>
            <person name="Sibley C.D."/>
            <person name="Field T.R."/>
            <person name="Grinwis M."/>
            <person name="Eshaghurshan C.S."/>
            <person name="Surette M.G."/>
            <person name="Haas B."/>
            <person name="Nusbaum C."/>
            <person name="Birren B."/>
        </authorList>
    </citation>
    <scope>NUCLEOTIDE SEQUENCE [LARGE SCALE GENOMIC DNA]</scope>
    <source>
        <strain evidence="7">ATCC 700633</strain>
    </source>
</reference>
<reference evidence="7" key="2">
    <citation type="submission" date="2011-10" db="EMBL/GenBank/DDBJ databases">
        <title>The Genome Sequence of Granulicatella elegans ATCC 700633.</title>
        <authorList>
            <consortium name="The Broad Institute Genome Sequencing Platform"/>
            <consortium name="The Broad Institute Genome Sequencing Center for Infectious Disease"/>
            <person name="Earl A."/>
            <person name="Ward D."/>
            <person name="Feldgarden M."/>
            <person name="Gevers D."/>
            <person name="Sibley C.D."/>
            <person name="Field T.R."/>
            <person name="Grinwis M."/>
            <person name="Eshaghurshan C.S."/>
            <person name="Surette M.G."/>
            <person name="Young S.K."/>
            <person name="Zeng Q."/>
            <person name="Gargeya S."/>
            <person name="Fitzgerald M."/>
            <person name="Haas B."/>
            <person name="Abouelleil A."/>
            <person name="Alvarado L."/>
            <person name="Arachchi H.M."/>
            <person name="Berlin A."/>
            <person name="Brown A."/>
            <person name="Chapman S.B."/>
            <person name="Chen Z."/>
            <person name="Dunbar C."/>
            <person name="Freedman E."/>
            <person name="Gearin G."/>
            <person name="Goldberg J."/>
            <person name="Griggs A."/>
            <person name="Gujja S."/>
            <person name="Heiman D."/>
            <person name="Howarth C."/>
            <person name="Larson L."/>
            <person name="Lui A."/>
            <person name="MacDonald P.J.P."/>
            <person name="Montmayeur A."/>
            <person name="Murphy C."/>
            <person name="Neiman D."/>
            <person name="Pearson M."/>
            <person name="Priest M."/>
            <person name="Roberts A."/>
            <person name="Saif S."/>
            <person name="Shea T."/>
            <person name="Shenoy N."/>
            <person name="Sisk P."/>
            <person name="Stolte C."/>
            <person name="Sykes S."/>
            <person name="Wortman J."/>
            <person name="Nusbaum C."/>
            <person name="Birren B."/>
        </authorList>
    </citation>
    <scope>NUCLEOTIDE SEQUENCE [LARGE SCALE GENOMIC DNA]</scope>
    <source>
        <strain evidence="7">ATCC 700633</strain>
    </source>
</reference>
<dbReference type="Proteomes" id="UP000002939">
    <property type="component" value="Unassembled WGS sequence"/>
</dbReference>
<comment type="caution">
    <text evidence="7">The sequence shown here is derived from an EMBL/GenBank/DDBJ whole genome shotgun (WGS) entry which is preliminary data.</text>
</comment>
<accession>D0BKD4</accession>
<dbReference type="Pfam" id="PF05833">
    <property type="entry name" value="NFACT_N"/>
    <property type="match status" value="1"/>
</dbReference>
<evidence type="ECO:0000256" key="5">
    <source>
        <dbReference type="HAMAP-Rule" id="MF_00844"/>
    </source>
</evidence>
<evidence type="ECO:0000313" key="8">
    <source>
        <dbReference type="Proteomes" id="UP000002939"/>
    </source>
</evidence>
<dbReference type="Gene3D" id="3.40.970.40">
    <property type="entry name" value="fibrinogen binding protein from staphylococcus aureus domain like"/>
    <property type="match status" value="1"/>
</dbReference>
<dbReference type="Pfam" id="PF05670">
    <property type="entry name" value="NFACT-R_1"/>
    <property type="match status" value="1"/>
</dbReference>
<dbReference type="InterPro" id="IPR008532">
    <property type="entry name" value="NFACT_RNA-bd"/>
</dbReference>
<dbReference type="Gene3D" id="1.10.8.50">
    <property type="match status" value="1"/>
</dbReference>
<evidence type="ECO:0000259" key="6">
    <source>
        <dbReference type="Pfam" id="PF05670"/>
    </source>
</evidence>